<proteinExistence type="predicted"/>
<evidence type="ECO:0000313" key="1">
    <source>
        <dbReference type="EMBL" id="KAE9384314.1"/>
    </source>
</evidence>
<dbReference type="EMBL" id="ML770172">
    <property type="protein sequence ID" value="KAE9384314.1"/>
    <property type="molecule type" value="Genomic_DNA"/>
</dbReference>
<gene>
    <name evidence="1" type="ORF">BT96DRAFT_787501</name>
</gene>
<feature type="non-terminal residue" evidence="1">
    <location>
        <position position="215"/>
    </location>
</feature>
<sequence length="215" mass="24659">FREMTKQTNITDFRSYSPIDDAIAEAFEKGEGPGPTDLTRYRLHFGNGYHKSRWNKVIIANMLTFTAEGKGSYRMEGDIDNEALKAFFSDFIKEAQTSWARYGRRIGKDDNLETSQEAKERADQYSELHKESCRISSRKHAKLARRRLGVSLLENILPPSASQIDLTKLHQTRQVLDSLDHEGMSSEESDNEGGLIVTIPYYRRRIVSQMMSDLD</sequence>
<name>A0A6A4GFS8_9AGAR</name>
<protein>
    <submittedName>
        <fullName evidence="1">Uncharacterized protein</fullName>
    </submittedName>
</protein>
<dbReference type="OrthoDB" id="3062017at2759"/>
<dbReference type="AlphaFoldDB" id="A0A6A4GFS8"/>
<feature type="non-terminal residue" evidence="1">
    <location>
        <position position="1"/>
    </location>
</feature>
<dbReference type="Proteomes" id="UP000799118">
    <property type="component" value="Unassembled WGS sequence"/>
</dbReference>
<organism evidence="1 2">
    <name type="scientific">Gymnopus androsaceus JB14</name>
    <dbReference type="NCBI Taxonomy" id="1447944"/>
    <lineage>
        <taxon>Eukaryota</taxon>
        <taxon>Fungi</taxon>
        <taxon>Dikarya</taxon>
        <taxon>Basidiomycota</taxon>
        <taxon>Agaricomycotina</taxon>
        <taxon>Agaricomycetes</taxon>
        <taxon>Agaricomycetidae</taxon>
        <taxon>Agaricales</taxon>
        <taxon>Marasmiineae</taxon>
        <taxon>Omphalotaceae</taxon>
        <taxon>Gymnopus</taxon>
    </lineage>
</organism>
<keyword evidence="2" id="KW-1185">Reference proteome</keyword>
<reference evidence="1" key="1">
    <citation type="journal article" date="2019" name="Environ. Microbiol.">
        <title>Fungal ecological strategies reflected in gene transcription - a case study of two litter decomposers.</title>
        <authorList>
            <person name="Barbi F."/>
            <person name="Kohler A."/>
            <person name="Barry K."/>
            <person name="Baskaran P."/>
            <person name="Daum C."/>
            <person name="Fauchery L."/>
            <person name="Ihrmark K."/>
            <person name="Kuo A."/>
            <person name="LaButti K."/>
            <person name="Lipzen A."/>
            <person name="Morin E."/>
            <person name="Grigoriev I.V."/>
            <person name="Henrissat B."/>
            <person name="Lindahl B."/>
            <person name="Martin F."/>
        </authorList>
    </citation>
    <scope>NUCLEOTIDE SEQUENCE</scope>
    <source>
        <strain evidence="1">JB14</strain>
    </source>
</reference>
<accession>A0A6A4GFS8</accession>
<evidence type="ECO:0000313" key="2">
    <source>
        <dbReference type="Proteomes" id="UP000799118"/>
    </source>
</evidence>